<accession>A0A2T0XJH4</accession>
<dbReference type="PANTHER" id="PTHR33505:SF4">
    <property type="entry name" value="PROTEIN PREY, MITOCHONDRIAL"/>
    <property type="match status" value="1"/>
</dbReference>
<evidence type="ECO:0000256" key="3">
    <source>
        <dbReference type="HAMAP-Rule" id="MF_01187"/>
    </source>
</evidence>
<gene>
    <name evidence="4" type="ORF">BCM14_0548</name>
</gene>
<keyword evidence="5" id="KW-1185">Reference proteome</keyword>
<protein>
    <recommendedName>
        <fullName evidence="3">UPF0434 protein BCM14_0548</fullName>
    </recommendedName>
</protein>
<reference evidence="4 5" key="1">
    <citation type="submission" date="2018-03" db="EMBL/GenBank/DDBJ databases">
        <title>Genomic Encyclopedia of Type Strains, Phase III (KMG-III): the genomes of soil and plant-associated and newly described type strains.</title>
        <authorList>
            <person name="Whitman W."/>
        </authorList>
    </citation>
    <scope>NUCLEOTIDE SEQUENCE [LARGE SCALE GENOMIC DNA]</scope>
    <source>
        <strain evidence="4 5">MWH-P2sevCIIIb</strain>
    </source>
</reference>
<dbReference type="RefSeq" id="WP_106226451.1">
    <property type="nucleotide sequence ID" value="NZ_PVTV01000011.1"/>
</dbReference>
<dbReference type="Gene3D" id="2.20.25.10">
    <property type="match status" value="1"/>
</dbReference>
<proteinExistence type="inferred from homology"/>
<comment type="similarity">
    <text evidence="3">Belongs to the UPF0434 family.</text>
</comment>
<sequence length="65" mass="7346">MDTRLFDILVCPLCKGRLKLNRALGQLICKADRLAYPIRDGIPIMLENEAKKLDDTVELSETEAN</sequence>
<dbReference type="OrthoDB" id="9812205at2"/>
<dbReference type="HAMAP" id="MF_01187">
    <property type="entry name" value="UPF0434"/>
    <property type="match status" value="1"/>
</dbReference>
<dbReference type="Pfam" id="PF03966">
    <property type="entry name" value="Trm112p"/>
    <property type="match status" value="1"/>
</dbReference>
<evidence type="ECO:0000313" key="5">
    <source>
        <dbReference type="Proteomes" id="UP000238308"/>
    </source>
</evidence>
<evidence type="ECO:0000256" key="1">
    <source>
        <dbReference type="ARBA" id="ARBA00061313"/>
    </source>
</evidence>
<dbReference type="InterPro" id="IPR005651">
    <property type="entry name" value="Trm112-like"/>
</dbReference>
<dbReference type="Proteomes" id="UP000238308">
    <property type="component" value="Unassembled WGS sequence"/>
</dbReference>
<dbReference type="PANTHER" id="PTHR33505">
    <property type="entry name" value="ZGC:162634"/>
    <property type="match status" value="1"/>
</dbReference>
<comment type="similarity">
    <text evidence="1">In the N-terminal section; belongs to the LpxK family.</text>
</comment>
<comment type="caution">
    <text evidence="4">The sequence shown here is derived from an EMBL/GenBank/DDBJ whole genome shotgun (WGS) entry which is preliminary data.</text>
</comment>
<organism evidence="4 5">
    <name type="scientific">Jezberella montanilacus</name>
    <dbReference type="NCBI Taxonomy" id="323426"/>
    <lineage>
        <taxon>Bacteria</taxon>
        <taxon>Pseudomonadati</taxon>
        <taxon>Pseudomonadota</taxon>
        <taxon>Betaproteobacteria</taxon>
        <taxon>Burkholderiales</taxon>
        <taxon>Alcaligenaceae</taxon>
        <taxon>Jezberella</taxon>
    </lineage>
</organism>
<evidence type="ECO:0000313" key="4">
    <source>
        <dbReference type="EMBL" id="PRY99109.1"/>
    </source>
</evidence>
<dbReference type="EMBL" id="PVTV01000011">
    <property type="protein sequence ID" value="PRY99109.1"/>
    <property type="molecule type" value="Genomic_DNA"/>
</dbReference>
<comment type="similarity">
    <text evidence="2">In the C-terminal section; belongs to the UPF0434 family.</text>
</comment>
<name>A0A2T0XJH4_9BURK</name>
<dbReference type="GO" id="GO:0005829">
    <property type="term" value="C:cytosol"/>
    <property type="evidence" value="ECO:0007669"/>
    <property type="project" value="TreeGrafter"/>
</dbReference>
<dbReference type="FunFam" id="2.20.25.10:FF:000002">
    <property type="entry name" value="UPF0434 protein YcaR"/>
    <property type="match status" value="1"/>
</dbReference>
<dbReference type="SUPFAM" id="SSF158997">
    <property type="entry name" value="Trm112p-like"/>
    <property type="match status" value="1"/>
</dbReference>
<dbReference type="AlphaFoldDB" id="A0A2T0XJH4"/>
<evidence type="ECO:0000256" key="2">
    <source>
        <dbReference type="ARBA" id="ARBA00061381"/>
    </source>
</evidence>